<feature type="region of interest" description="Disordered" evidence="1">
    <location>
        <begin position="1049"/>
        <end position="1105"/>
    </location>
</feature>
<dbReference type="Proteomes" id="UP000030854">
    <property type="component" value="Unassembled WGS sequence"/>
</dbReference>
<dbReference type="OMA" id="DETTICT"/>
<name>A0A0B1PER2_UNCNE</name>
<dbReference type="STRING" id="52586.A0A0B1PER2"/>
<feature type="compositionally biased region" description="Polar residues" evidence="1">
    <location>
        <begin position="977"/>
        <end position="995"/>
    </location>
</feature>
<protein>
    <submittedName>
        <fullName evidence="2">Putative protamine p1</fullName>
    </submittedName>
</protein>
<feature type="compositionally biased region" description="Low complexity" evidence="1">
    <location>
        <begin position="278"/>
        <end position="290"/>
    </location>
</feature>
<evidence type="ECO:0000313" key="3">
    <source>
        <dbReference type="Proteomes" id="UP000030854"/>
    </source>
</evidence>
<dbReference type="EMBL" id="JNVN01000258">
    <property type="protein sequence ID" value="KHJ35780.1"/>
    <property type="molecule type" value="Genomic_DNA"/>
</dbReference>
<reference evidence="2 3" key="1">
    <citation type="journal article" date="2014" name="BMC Genomics">
        <title>Adaptive genomic structural variation in the grape powdery mildew pathogen, Erysiphe necator.</title>
        <authorList>
            <person name="Jones L."/>
            <person name="Riaz S."/>
            <person name="Morales-Cruz A."/>
            <person name="Amrine K.C."/>
            <person name="McGuire B."/>
            <person name="Gubler W.D."/>
            <person name="Walker M.A."/>
            <person name="Cantu D."/>
        </authorList>
    </citation>
    <scope>NUCLEOTIDE SEQUENCE [LARGE SCALE GENOMIC DNA]</scope>
    <source>
        <strain evidence="3">c</strain>
    </source>
</reference>
<dbReference type="AlphaFoldDB" id="A0A0B1PER2"/>
<evidence type="ECO:0000256" key="1">
    <source>
        <dbReference type="SAM" id="MobiDB-lite"/>
    </source>
</evidence>
<dbReference type="HOGENOM" id="CLU_275445_0_0_1"/>
<feature type="region of interest" description="Disordered" evidence="1">
    <location>
        <begin position="970"/>
        <end position="995"/>
    </location>
</feature>
<evidence type="ECO:0000313" key="2">
    <source>
        <dbReference type="EMBL" id="KHJ35780.1"/>
    </source>
</evidence>
<feature type="compositionally biased region" description="Polar residues" evidence="1">
    <location>
        <begin position="652"/>
        <end position="665"/>
    </location>
</feature>
<proteinExistence type="predicted"/>
<sequence>MYTTKAHNVYDDEPFHFTPIFDPADIICEGSDTDQTPEQVKQKHLRYEAHAERCASGRLPVLQSTVLRRSLTSSWVNPWRCKPIKAFDEKRWQQSFPEKLVSNNGIDLRKTASSISDYLSPDDTISWCRTSGRDREDEADRSVADTEIFLVGTDRLDLIQLSQERCKGNFSHTRNKKLCEKVMEDHDLSFDNNDVIANRTKRGVKRQRRSLKSKRLRTTNFSNWDTESCSSHESFPNIVVKGKSKNRGFKNELPEQPSPLKFNHQKMLDSQKLFINSKSSSFSSSSSSLSIPKRPRKRYKVETHKGKYLEAGSDDYNSENSNSTSQNRKVSIYAAIRKNRINAPQINRTLPPTSLISPRSMDQDSFMTKISHSSRAIDKFTYKKKKRKRDWNCFNDVPDQSSQDSNYLLERKKKKIRVTKENQKDLLMKPVDIQRAWPKNSGNSGFSLVKTNPTFDCSVLTMRKPFKNSSKDNLSHVQDDFHSGSDLIEDIIAWGQEFNTESSPFISQEKKGHSQLNSDNDWELILQTTPRSNSRELESSSIFSTPGEKKCRSPFRQRLIQKTWTHQENSPKSSSQEFIVESSNKAGGSLLDSLTPLSPQESQIEKSFFSTSPSNIISKKIKSKDSSYNSTFTESNQAIEAPPLFIIPGPETSIQKKSSPETQFLTPKMPDSSGVTSPSRNRASRLSLNRDNSTSQILNVSPCINRLSNIDKCIKSPIPKIIDNNKFIENLNISFPHGGGKDFCDVQDDKQMPNLCQDKYIRYTGTSSEENQALQSPIIDRTETKMSDTYFDSTITNTEHSVIMNPILKNTKFLESDCTINDNSKPKFGTSNLKGDKPLNSNCQSPWAFETPNLSINFDRLKKLSDSALSFPSLKIANTFVSPHSSNIVEKIDFELPKINFNITPENKVSSLPSFNTTEKSHLSSQNDILKSYESAMKNPWKSSFKKSSAVRSKKRVSFQQSKWEVESLTEKHYASSPETPIRSFSQPDQMTDPSSLLLHERSNNLLAEKIPNLTNLKYSNNSEVNLSPGFSAMAEAFIAADKQTYGEKEGEEKDRISLSTHQLFVKSDVNDDNHDENDENDTGQSTMPMKTTINSPKGSNNVEDINDFAHSIGVIDDDHNDQQQQPNCWLDSPSIAPLRDIDFSVLAADNNNFDTLLCGVEDILEDWSVDKLLK</sequence>
<feature type="region of interest" description="Disordered" evidence="1">
    <location>
        <begin position="649"/>
        <end position="687"/>
    </location>
</feature>
<feature type="region of interest" description="Disordered" evidence="1">
    <location>
        <begin position="278"/>
        <end position="305"/>
    </location>
</feature>
<comment type="caution">
    <text evidence="2">The sequence shown here is derived from an EMBL/GenBank/DDBJ whole genome shotgun (WGS) entry which is preliminary data.</text>
</comment>
<gene>
    <name evidence="2" type="ORF">EV44_g2361</name>
</gene>
<keyword evidence="3" id="KW-1185">Reference proteome</keyword>
<feature type="compositionally biased region" description="Polar residues" evidence="1">
    <location>
        <begin position="1083"/>
        <end position="1104"/>
    </location>
</feature>
<accession>A0A0B1PER2</accession>
<organism evidence="2 3">
    <name type="scientific">Uncinula necator</name>
    <name type="common">Grape powdery mildew</name>
    <dbReference type="NCBI Taxonomy" id="52586"/>
    <lineage>
        <taxon>Eukaryota</taxon>
        <taxon>Fungi</taxon>
        <taxon>Dikarya</taxon>
        <taxon>Ascomycota</taxon>
        <taxon>Pezizomycotina</taxon>
        <taxon>Leotiomycetes</taxon>
        <taxon>Erysiphales</taxon>
        <taxon>Erysiphaceae</taxon>
        <taxon>Erysiphe</taxon>
    </lineage>
</organism>